<dbReference type="EMBL" id="CAJVCH010080344">
    <property type="protein sequence ID" value="CAG7721539.1"/>
    <property type="molecule type" value="Genomic_DNA"/>
</dbReference>
<sequence length="20" mass="2628">MIWKKRENHRKKLVIFMRIT</sequence>
<proteinExistence type="predicted"/>
<gene>
    <name evidence="1" type="ORF">AFUS01_LOCUS10748</name>
</gene>
<evidence type="ECO:0000313" key="1">
    <source>
        <dbReference type="EMBL" id="CAG7721539.1"/>
    </source>
</evidence>
<comment type="caution">
    <text evidence="1">The sequence shown here is derived from an EMBL/GenBank/DDBJ whole genome shotgun (WGS) entry which is preliminary data.</text>
</comment>
<keyword evidence="2" id="KW-1185">Reference proteome</keyword>
<protein>
    <submittedName>
        <fullName evidence="1">Uncharacterized protein</fullName>
    </submittedName>
</protein>
<name>A0A8J2K791_9HEXA</name>
<evidence type="ECO:0000313" key="2">
    <source>
        <dbReference type="Proteomes" id="UP000708208"/>
    </source>
</evidence>
<dbReference type="Proteomes" id="UP000708208">
    <property type="component" value="Unassembled WGS sequence"/>
</dbReference>
<accession>A0A8J2K791</accession>
<feature type="non-terminal residue" evidence="1">
    <location>
        <position position="1"/>
    </location>
</feature>
<dbReference type="AlphaFoldDB" id="A0A8J2K791"/>
<organism evidence="1 2">
    <name type="scientific">Allacma fusca</name>
    <dbReference type="NCBI Taxonomy" id="39272"/>
    <lineage>
        <taxon>Eukaryota</taxon>
        <taxon>Metazoa</taxon>
        <taxon>Ecdysozoa</taxon>
        <taxon>Arthropoda</taxon>
        <taxon>Hexapoda</taxon>
        <taxon>Collembola</taxon>
        <taxon>Symphypleona</taxon>
        <taxon>Sminthuridae</taxon>
        <taxon>Allacma</taxon>
    </lineage>
</organism>
<reference evidence="1" key="1">
    <citation type="submission" date="2021-06" db="EMBL/GenBank/DDBJ databases">
        <authorList>
            <person name="Hodson N. C."/>
            <person name="Mongue J. A."/>
            <person name="Jaron S. K."/>
        </authorList>
    </citation>
    <scope>NUCLEOTIDE SEQUENCE</scope>
</reference>